<proteinExistence type="predicted"/>
<keyword evidence="1" id="KW-1133">Transmembrane helix</keyword>
<dbReference type="KEGG" id="kba:A0U89_16340"/>
<dbReference type="Proteomes" id="UP000179145">
    <property type="component" value="Plasmid pKB14400_3"/>
</dbReference>
<gene>
    <name evidence="2" type="ORF">A0U89_16340</name>
</gene>
<dbReference type="InterPro" id="IPR043129">
    <property type="entry name" value="ATPase_NBD"/>
</dbReference>
<dbReference type="Gene3D" id="3.30.420.380">
    <property type="match status" value="1"/>
</dbReference>
<dbReference type="PANTHER" id="PTHR40278">
    <property type="entry name" value="DNA UTILIZATION PROTEIN HOFN"/>
    <property type="match status" value="1"/>
</dbReference>
<name>A0A1D8UZ49_9PROT</name>
<dbReference type="EMBL" id="CP014677">
    <property type="protein sequence ID" value="AOX18852.1"/>
    <property type="molecule type" value="Genomic_DNA"/>
</dbReference>
<dbReference type="AlphaFoldDB" id="A0A1D8UZ49"/>
<protein>
    <submittedName>
        <fullName evidence="2">Uncharacterized protein</fullName>
    </submittedName>
</protein>
<keyword evidence="3" id="KW-1185">Reference proteome</keyword>
<dbReference type="InterPro" id="IPR007813">
    <property type="entry name" value="PilN"/>
</dbReference>
<geneLocation type="plasmid" evidence="3">
    <name>pkb14400_3</name>
</geneLocation>
<reference evidence="2 3" key="1">
    <citation type="journal article" date="2016" name="Microb. Cell Fact.">
        <title>Dissection of exopolysaccharide biosynthesis in Kozakia baliensis.</title>
        <authorList>
            <person name="Brandt J.U."/>
            <person name="Jakob F."/>
            <person name="Behr J."/>
            <person name="Geissler A.J."/>
            <person name="Vogel R.F."/>
        </authorList>
    </citation>
    <scope>NUCLEOTIDE SEQUENCE [LARGE SCALE GENOMIC DNA]</scope>
    <source>
        <strain evidence="2 3">DSM 14400</strain>
        <plasmid evidence="3">Plasmid pkb14400_3</plasmid>
    </source>
</reference>
<accession>A0A1D8UZ49</accession>
<dbReference type="InterPro" id="IPR052534">
    <property type="entry name" value="Extracell_DNA_Util/SecSys_Comp"/>
</dbReference>
<organism evidence="2 3">
    <name type="scientific">Kozakia baliensis</name>
    <dbReference type="NCBI Taxonomy" id="153496"/>
    <lineage>
        <taxon>Bacteria</taxon>
        <taxon>Pseudomonadati</taxon>
        <taxon>Pseudomonadota</taxon>
        <taxon>Alphaproteobacteria</taxon>
        <taxon>Acetobacterales</taxon>
        <taxon>Acetobacteraceae</taxon>
        <taxon>Kozakia</taxon>
    </lineage>
</organism>
<dbReference type="Pfam" id="PF05137">
    <property type="entry name" value="PilN"/>
    <property type="match status" value="1"/>
</dbReference>
<keyword evidence="1" id="KW-0472">Membrane</keyword>
<dbReference type="SUPFAM" id="SSF53067">
    <property type="entry name" value="Actin-like ATPase domain"/>
    <property type="match status" value="1"/>
</dbReference>
<evidence type="ECO:0000313" key="2">
    <source>
        <dbReference type="EMBL" id="AOX18852.1"/>
    </source>
</evidence>
<evidence type="ECO:0000313" key="3">
    <source>
        <dbReference type="Proteomes" id="UP000179145"/>
    </source>
</evidence>
<dbReference type="PANTHER" id="PTHR40278:SF1">
    <property type="entry name" value="DNA UTILIZATION PROTEIN HOFN"/>
    <property type="match status" value="1"/>
</dbReference>
<keyword evidence="2" id="KW-0614">Plasmid</keyword>
<feature type="transmembrane region" description="Helical" evidence="1">
    <location>
        <begin position="189"/>
        <end position="207"/>
    </location>
</feature>
<sequence>MTRQQSSVGLFFYTFGRWWLERMTELFPTVLKGKDRQDIRLAVHPDGNVSEAEIQQCQAVLAESRRRRAFPRRRPDISLMLPEGGILARDVSLPEAAADNAAQAIGYDLDRLTPFQAQDVVWTMNRKTEAGKQGNAVFRLLVAPRFLFETGLERLQRAGVAPTRLCMVGAAGRTEIIPFAAIARKKSRLVYVLPAILCGLTIVPFLAQEVQIFDLNRKANALADKRDIAENLRREIASFTAGPVAVEKEERRIGSPLETIRTLTETLPDGTFLTALRIHDHHITMEGQSKQATQLIGILEHHAAFTDAAFSGPVTRSEDKDQDVFTINAVAPN</sequence>
<evidence type="ECO:0000256" key="1">
    <source>
        <dbReference type="SAM" id="Phobius"/>
    </source>
</evidence>
<keyword evidence="1" id="KW-0812">Transmembrane</keyword>